<keyword evidence="4" id="KW-0833">Ubl conjugation pathway</keyword>
<dbReference type="SMART" id="SM00320">
    <property type="entry name" value="WD40"/>
    <property type="match status" value="6"/>
</dbReference>
<evidence type="ECO:0000313" key="9">
    <source>
        <dbReference type="Proteomes" id="UP000016923"/>
    </source>
</evidence>
<accession>S3C9T1</accession>
<dbReference type="SUPFAM" id="SSF50978">
    <property type="entry name" value="WD40 repeat-like"/>
    <property type="match status" value="1"/>
</dbReference>
<dbReference type="InterPro" id="IPR001680">
    <property type="entry name" value="WD40_rpt"/>
</dbReference>
<organism evidence="8 9">
    <name type="scientific">Ophiostoma piceae (strain UAMH 11346)</name>
    <name type="common">Sap stain fungus</name>
    <dbReference type="NCBI Taxonomy" id="1262450"/>
    <lineage>
        <taxon>Eukaryota</taxon>
        <taxon>Fungi</taxon>
        <taxon>Dikarya</taxon>
        <taxon>Ascomycota</taxon>
        <taxon>Pezizomycotina</taxon>
        <taxon>Sordariomycetes</taxon>
        <taxon>Sordariomycetidae</taxon>
        <taxon>Ophiostomatales</taxon>
        <taxon>Ophiostomataceae</taxon>
        <taxon>Ophiostoma</taxon>
    </lineage>
</organism>
<keyword evidence="9" id="KW-1185">Reference proteome</keyword>
<reference evidence="8 9" key="1">
    <citation type="journal article" date="2013" name="BMC Genomics">
        <title>The genome and transcriptome of the pine saprophyte Ophiostoma piceae, and a comparison with the bark beetle-associated pine pathogen Grosmannia clavigera.</title>
        <authorList>
            <person name="Haridas S."/>
            <person name="Wang Y."/>
            <person name="Lim L."/>
            <person name="Massoumi Alamouti S."/>
            <person name="Jackman S."/>
            <person name="Docking R."/>
            <person name="Robertson G."/>
            <person name="Birol I."/>
            <person name="Bohlmann J."/>
            <person name="Breuil C."/>
        </authorList>
    </citation>
    <scope>NUCLEOTIDE SEQUENCE [LARGE SCALE GENOMIC DNA]</scope>
    <source>
        <strain evidence="8 9">UAMH 11346</strain>
    </source>
</reference>
<evidence type="ECO:0000256" key="5">
    <source>
        <dbReference type="ARBA" id="ARBA00038344"/>
    </source>
</evidence>
<dbReference type="GO" id="GO:0005634">
    <property type="term" value="C:nucleus"/>
    <property type="evidence" value="ECO:0007669"/>
    <property type="project" value="TreeGrafter"/>
</dbReference>
<name>S3C9T1_OPHP1</name>
<feature type="region of interest" description="Disordered" evidence="7">
    <location>
        <begin position="1"/>
        <end position="78"/>
    </location>
</feature>
<evidence type="ECO:0000256" key="3">
    <source>
        <dbReference type="ARBA" id="ARBA00022737"/>
    </source>
</evidence>
<dbReference type="PROSITE" id="PS00678">
    <property type="entry name" value="WD_REPEATS_1"/>
    <property type="match status" value="1"/>
</dbReference>
<dbReference type="eggNOG" id="KOG0321">
    <property type="taxonomic scope" value="Eukaryota"/>
</dbReference>
<comment type="similarity">
    <text evidence="5">Belongs to the WD repeat cdt2 family.</text>
</comment>
<dbReference type="InterPro" id="IPR019775">
    <property type="entry name" value="WD40_repeat_CS"/>
</dbReference>
<dbReference type="OMA" id="RTAHNNR"/>
<feature type="repeat" description="WD" evidence="6">
    <location>
        <begin position="381"/>
        <end position="418"/>
    </location>
</feature>
<dbReference type="Pfam" id="PF00400">
    <property type="entry name" value="WD40"/>
    <property type="match status" value="3"/>
</dbReference>
<protein>
    <submittedName>
        <fullName evidence="8">Wd repeat protein</fullName>
    </submittedName>
</protein>
<dbReference type="PROSITE" id="PS50294">
    <property type="entry name" value="WD_REPEATS_REGION"/>
    <property type="match status" value="1"/>
</dbReference>
<dbReference type="GO" id="GO:0030674">
    <property type="term" value="F:protein-macromolecule adaptor activity"/>
    <property type="evidence" value="ECO:0007669"/>
    <property type="project" value="TreeGrafter"/>
</dbReference>
<feature type="compositionally biased region" description="Polar residues" evidence="7">
    <location>
        <begin position="154"/>
        <end position="169"/>
    </location>
</feature>
<feature type="compositionally biased region" description="Acidic residues" evidence="7">
    <location>
        <begin position="127"/>
        <end position="136"/>
    </location>
</feature>
<dbReference type="VEuPathDB" id="FungiDB:F503_08860"/>
<comment type="pathway">
    <text evidence="1">Protein modification; protein ubiquitination.</text>
</comment>
<dbReference type="InterPro" id="IPR036322">
    <property type="entry name" value="WD40_repeat_dom_sf"/>
</dbReference>
<dbReference type="OrthoDB" id="2096344at2759"/>
<dbReference type="InterPro" id="IPR015943">
    <property type="entry name" value="WD40/YVTN_repeat-like_dom_sf"/>
</dbReference>
<proteinExistence type="inferred from homology"/>
<dbReference type="AlphaFoldDB" id="S3C9T1"/>
<evidence type="ECO:0000256" key="4">
    <source>
        <dbReference type="ARBA" id="ARBA00022786"/>
    </source>
</evidence>
<feature type="repeat" description="WD" evidence="6">
    <location>
        <begin position="339"/>
        <end position="380"/>
    </location>
</feature>
<feature type="region of interest" description="Disordered" evidence="7">
    <location>
        <begin position="682"/>
        <end position="723"/>
    </location>
</feature>
<keyword evidence="2 6" id="KW-0853">WD repeat</keyword>
<keyword evidence="3" id="KW-0677">Repeat</keyword>
<evidence type="ECO:0000256" key="7">
    <source>
        <dbReference type="SAM" id="MobiDB-lite"/>
    </source>
</evidence>
<sequence length="820" mass="89734">MKDRAMAGMHPPSSPSPSSSSAVESVLASQGAYLQDQLLSSPPRAGSSKERRQPSITPRKFRRFFTPRVSASNPTPARRALRDLTSRALNHTQSSPATATSLFGNSPFNFSSSPLSSAVHHIRNENEQDDNNDTSGDELPRARSRQVKRRKTGHQTPETSPARPSTTTYLNAITPEPLSKTIDFASMLLSPLASSPLPAISDVDEPMPEEDDHASLVSDEADPEVTFLDPPVKRIVRLAERRLAGQVLERETGGQLRGIHHSRRPMTDWKTDTANFYTSKDDVHVCVSHDTPTERCIPFCAAACNTNGMVAVGDEEGRVRLLDSSRQSEDGFDYIFLSFVAHGNAVIDLAFSDDDCLLATASGDQTGRVIDMKTQTPVSILDHHTASLKQVRFQPGRGEGNVLATSGRDGSIKIWDLRCHGGPAQELTVEGFSRGLRYSLPRKINQGCVVNSIYDAHARMTRQTRQTRKSVQEAVAADITTRWEEPGRVGEVSVTAIQFMPAGKEHLLLSACEADASIKLWDIRNIHTSRQKASSTPLSYTAPPESHSQWRPFGMSSMSLSTDGARLYGLCKDNTVYAYSTSHLMLGSAPELSSKAPDHPRRRNGVVQEGLGPLYGFRHEKFHATSFYVKTAVRPAKDGRPEMLAVGSSDGSPILFPTDERYFMSSGDMYDDNLRSAGQELSSTPIFTSSRTADSRSNSPAPRRPGGLFRTSSMSSLQGGGSGRLVDTIPIVRNGTPLVRGHEPREVGAVCWTNEGSLVTVGDDQYIRCWREGGAYEEGLAATDLRRGGEKEGRRWMAGWADVGEDWSGDDGDDDDWIID</sequence>
<dbReference type="STRING" id="1262450.S3C9T1"/>
<dbReference type="Gene3D" id="2.130.10.10">
    <property type="entry name" value="YVTN repeat-like/Quinoprotein amine dehydrogenase"/>
    <property type="match status" value="2"/>
</dbReference>
<gene>
    <name evidence="8" type="ORF">F503_08860</name>
</gene>
<evidence type="ECO:0000256" key="1">
    <source>
        <dbReference type="ARBA" id="ARBA00004906"/>
    </source>
</evidence>
<dbReference type="PROSITE" id="PS50082">
    <property type="entry name" value="WD_REPEATS_2"/>
    <property type="match status" value="2"/>
</dbReference>
<dbReference type="PANTHER" id="PTHR22852">
    <property type="entry name" value="LETHAL 2 DENTICLELESS PROTEIN RETINOIC ACID-REGULATED NUCLEAR MATRIX-ASSOCIATED PROTEIN"/>
    <property type="match status" value="1"/>
</dbReference>
<feature type="compositionally biased region" description="Basic residues" evidence="7">
    <location>
        <begin position="142"/>
        <end position="153"/>
    </location>
</feature>
<dbReference type="EMBL" id="KE148172">
    <property type="protein sequence ID" value="EPE02983.1"/>
    <property type="molecule type" value="Genomic_DNA"/>
</dbReference>
<dbReference type="GO" id="GO:0043161">
    <property type="term" value="P:proteasome-mediated ubiquitin-dependent protein catabolic process"/>
    <property type="evidence" value="ECO:0007669"/>
    <property type="project" value="TreeGrafter"/>
</dbReference>
<feature type="region of interest" description="Disordered" evidence="7">
    <location>
        <begin position="124"/>
        <end position="169"/>
    </location>
</feature>
<evidence type="ECO:0000256" key="2">
    <source>
        <dbReference type="ARBA" id="ARBA00022574"/>
    </source>
</evidence>
<evidence type="ECO:0000313" key="8">
    <source>
        <dbReference type="EMBL" id="EPE02983.1"/>
    </source>
</evidence>
<dbReference type="InterPro" id="IPR051865">
    <property type="entry name" value="WD-repeat_CDT2_adapter"/>
</dbReference>
<feature type="compositionally biased region" description="Polar residues" evidence="7">
    <location>
        <begin position="682"/>
        <end position="700"/>
    </location>
</feature>
<evidence type="ECO:0000256" key="6">
    <source>
        <dbReference type="PROSITE-ProRule" id="PRU00221"/>
    </source>
</evidence>
<dbReference type="Proteomes" id="UP000016923">
    <property type="component" value="Unassembled WGS sequence"/>
</dbReference>
<dbReference type="PANTHER" id="PTHR22852:SF0">
    <property type="entry name" value="DENTICLELESS PROTEIN HOMOLOG"/>
    <property type="match status" value="1"/>
</dbReference>
<dbReference type="HOGENOM" id="CLU_018451_0_0_1"/>